<protein>
    <recommendedName>
        <fullName evidence="7">Beclin-1</fullName>
    </recommendedName>
</protein>
<keyword evidence="16" id="KW-0131">Cell cycle</keyword>
<evidence type="ECO:0000256" key="14">
    <source>
        <dbReference type="ARBA" id="ARBA00023128"/>
    </source>
</evidence>
<evidence type="ECO:0000259" key="21">
    <source>
        <dbReference type="Pfam" id="PF15285"/>
    </source>
</evidence>
<evidence type="ECO:0000256" key="11">
    <source>
        <dbReference type="ARBA" id="ARBA00022824"/>
    </source>
</evidence>
<accession>A0A8W8LH60</accession>
<reference evidence="23" key="1">
    <citation type="submission" date="2022-08" db="UniProtKB">
        <authorList>
            <consortium name="EnsemblMetazoa"/>
        </authorList>
    </citation>
    <scope>IDENTIFICATION</scope>
    <source>
        <strain evidence="23">05x7-T-G4-1.051#20</strain>
    </source>
</reference>
<feature type="domain" description="Beclin-1 BH3" evidence="21">
    <location>
        <begin position="154"/>
        <end position="174"/>
    </location>
</feature>
<dbReference type="GO" id="GO:0051301">
    <property type="term" value="P:cell division"/>
    <property type="evidence" value="ECO:0007669"/>
    <property type="project" value="UniProtKB-KW"/>
</dbReference>
<evidence type="ECO:0000256" key="15">
    <source>
        <dbReference type="ARBA" id="ARBA00023136"/>
    </source>
</evidence>
<keyword evidence="14" id="KW-0496">Mitochondrion</keyword>
<dbReference type="GO" id="GO:0005776">
    <property type="term" value="C:autophagosome"/>
    <property type="evidence" value="ECO:0007669"/>
    <property type="project" value="UniProtKB-SubCell"/>
</dbReference>
<comment type="subcellular location">
    <subcellularLocation>
        <location evidence="4">Cytoplasmic vesicle</location>
        <location evidence="4">Autophagosome</location>
    </subcellularLocation>
    <subcellularLocation>
        <location evidence="3">Endoplasmic reticulum membrane</location>
        <topology evidence="3">Peripheral membrane protein</topology>
    </subcellularLocation>
    <subcellularLocation>
        <location evidence="5">Endosome membrane</location>
        <topology evidence="5">Peripheral membrane protein</topology>
    </subcellularLocation>
    <subcellularLocation>
        <location evidence="1">Golgi apparatus</location>
        <location evidence="1">trans-Golgi network membrane</location>
        <topology evidence="1">Peripheral membrane protein</topology>
    </subcellularLocation>
    <subcellularLocation>
        <location evidence="2">Mitochondrion membrane</location>
        <topology evidence="2">Peripheral membrane protein</topology>
    </subcellularLocation>
</comment>
<dbReference type="PANTHER" id="PTHR12768">
    <property type="entry name" value="BECLIN 1"/>
    <property type="match status" value="1"/>
</dbReference>
<evidence type="ECO:0000256" key="12">
    <source>
        <dbReference type="ARBA" id="ARBA00023034"/>
    </source>
</evidence>
<dbReference type="InterPro" id="IPR007243">
    <property type="entry name" value="Atg6/Beclin"/>
</dbReference>
<feature type="domain" description="Atg6/beclin coiled-coil" evidence="22">
    <location>
        <begin position="182"/>
        <end position="309"/>
    </location>
</feature>
<dbReference type="GO" id="GO:0034272">
    <property type="term" value="C:phosphatidylinositol 3-kinase complex, class III, type II"/>
    <property type="evidence" value="ECO:0007669"/>
    <property type="project" value="TreeGrafter"/>
</dbReference>
<keyword evidence="10" id="KW-0967">Endosome</keyword>
<comment type="similarity">
    <text evidence="6">Belongs to the beclin family.</text>
</comment>
<evidence type="ECO:0000256" key="1">
    <source>
        <dbReference type="ARBA" id="ARBA00004150"/>
    </source>
</evidence>
<dbReference type="Gene3D" id="1.10.418.40">
    <property type="entry name" value="Autophagy protein 6/Beclin 1"/>
    <property type="match status" value="1"/>
</dbReference>
<dbReference type="GO" id="GO:0031966">
    <property type="term" value="C:mitochondrial membrane"/>
    <property type="evidence" value="ECO:0007669"/>
    <property type="project" value="UniProtKB-SubCell"/>
</dbReference>
<evidence type="ECO:0000256" key="18">
    <source>
        <dbReference type="SAM" id="Coils"/>
    </source>
</evidence>
<dbReference type="InterPro" id="IPR041691">
    <property type="entry name" value="Atg6/beclin_CC"/>
</dbReference>
<evidence type="ECO:0000256" key="2">
    <source>
        <dbReference type="ARBA" id="ARBA00004318"/>
    </source>
</evidence>
<dbReference type="Pfam" id="PF15285">
    <property type="entry name" value="BH3"/>
    <property type="match status" value="1"/>
</dbReference>
<dbReference type="GO" id="GO:0010008">
    <property type="term" value="C:endosome membrane"/>
    <property type="evidence" value="ECO:0007669"/>
    <property type="project" value="UniProtKB-SubCell"/>
</dbReference>
<feature type="coiled-coil region" evidence="18">
    <location>
        <begin position="192"/>
        <end position="308"/>
    </location>
</feature>
<dbReference type="PANTHER" id="PTHR12768:SF4">
    <property type="entry name" value="BECLIN-1"/>
    <property type="match status" value="1"/>
</dbReference>
<dbReference type="GO" id="GO:0006995">
    <property type="term" value="P:cellular response to nitrogen starvation"/>
    <property type="evidence" value="ECO:0007669"/>
    <property type="project" value="TreeGrafter"/>
</dbReference>
<dbReference type="GO" id="GO:0005789">
    <property type="term" value="C:endoplasmic reticulum membrane"/>
    <property type="evidence" value="ECO:0007669"/>
    <property type="project" value="UniProtKB-SubCell"/>
</dbReference>
<evidence type="ECO:0000256" key="6">
    <source>
        <dbReference type="ARBA" id="ARBA00005965"/>
    </source>
</evidence>
<evidence type="ECO:0000256" key="4">
    <source>
        <dbReference type="ARBA" id="ARBA00004419"/>
    </source>
</evidence>
<keyword evidence="15 19" id="KW-0472">Membrane</keyword>
<dbReference type="Gene3D" id="6.10.250.3110">
    <property type="match status" value="1"/>
</dbReference>
<evidence type="ECO:0000313" key="24">
    <source>
        <dbReference type="Proteomes" id="UP000005408"/>
    </source>
</evidence>
<evidence type="ECO:0000313" key="23">
    <source>
        <dbReference type="EnsemblMetazoa" id="G27493.5:cds"/>
    </source>
</evidence>
<evidence type="ECO:0000259" key="20">
    <source>
        <dbReference type="Pfam" id="PF04111"/>
    </source>
</evidence>
<dbReference type="GO" id="GO:0000045">
    <property type="term" value="P:autophagosome assembly"/>
    <property type="evidence" value="ECO:0007669"/>
    <property type="project" value="TreeGrafter"/>
</dbReference>
<keyword evidence="19" id="KW-1133">Transmembrane helix</keyword>
<keyword evidence="17" id="KW-0968">Cytoplasmic vesicle</keyword>
<dbReference type="InterPro" id="IPR040455">
    <property type="entry name" value="Atg6_BARA"/>
</dbReference>
<evidence type="ECO:0000256" key="8">
    <source>
        <dbReference type="ARBA" id="ARBA00022490"/>
    </source>
</evidence>
<organism evidence="23 24">
    <name type="scientific">Magallana gigas</name>
    <name type="common">Pacific oyster</name>
    <name type="synonym">Crassostrea gigas</name>
    <dbReference type="NCBI Taxonomy" id="29159"/>
    <lineage>
        <taxon>Eukaryota</taxon>
        <taxon>Metazoa</taxon>
        <taxon>Spiralia</taxon>
        <taxon>Lophotrochozoa</taxon>
        <taxon>Mollusca</taxon>
        <taxon>Bivalvia</taxon>
        <taxon>Autobranchia</taxon>
        <taxon>Pteriomorphia</taxon>
        <taxon>Ostreida</taxon>
        <taxon>Ostreoidea</taxon>
        <taxon>Ostreidae</taxon>
        <taxon>Magallana</taxon>
    </lineage>
</organism>
<evidence type="ECO:0000259" key="22">
    <source>
        <dbReference type="Pfam" id="PF17675"/>
    </source>
</evidence>
<dbReference type="GO" id="GO:0043548">
    <property type="term" value="F:phosphatidylinositol 3-kinase binding"/>
    <property type="evidence" value="ECO:0007669"/>
    <property type="project" value="TreeGrafter"/>
</dbReference>
<keyword evidence="9" id="KW-0132">Cell division</keyword>
<dbReference type="Proteomes" id="UP000005408">
    <property type="component" value="Unassembled WGS sequence"/>
</dbReference>
<name>A0A8W8LH60_MAGGI</name>
<evidence type="ECO:0000256" key="17">
    <source>
        <dbReference type="ARBA" id="ARBA00023329"/>
    </source>
</evidence>
<dbReference type="AlphaFoldDB" id="A0A8W8LH60"/>
<evidence type="ECO:0000256" key="7">
    <source>
        <dbReference type="ARBA" id="ARBA00018490"/>
    </source>
</evidence>
<keyword evidence="8" id="KW-0963">Cytoplasm</keyword>
<dbReference type="GO" id="GO:0045324">
    <property type="term" value="P:late endosome to vacuole transport"/>
    <property type="evidence" value="ECO:0007669"/>
    <property type="project" value="TreeGrafter"/>
</dbReference>
<dbReference type="GO" id="GO:0005794">
    <property type="term" value="C:Golgi apparatus"/>
    <property type="evidence" value="ECO:0007669"/>
    <property type="project" value="UniProtKB-SubCell"/>
</dbReference>
<evidence type="ECO:0000256" key="10">
    <source>
        <dbReference type="ARBA" id="ARBA00022753"/>
    </source>
</evidence>
<keyword evidence="19" id="KW-0812">Transmembrane</keyword>
<keyword evidence="13 18" id="KW-0175">Coiled coil</keyword>
<dbReference type="GO" id="GO:0034271">
    <property type="term" value="C:phosphatidylinositol 3-kinase complex, class III, type I"/>
    <property type="evidence" value="ECO:0007669"/>
    <property type="project" value="TreeGrafter"/>
</dbReference>
<keyword evidence="12" id="KW-0333">Golgi apparatus</keyword>
<dbReference type="Pfam" id="PF04111">
    <property type="entry name" value="APG6"/>
    <property type="match status" value="1"/>
</dbReference>
<feature type="domain" description="Atg6 BARA" evidence="20">
    <location>
        <begin position="312"/>
        <end position="490"/>
    </location>
</feature>
<evidence type="ECO:0000256" key="3">
    <source>
        <dbReference type="ARBA" id="ARBA00004406"/>
    </source>
</evidence>
<dbReference type="FunFam" id="1.10.418.40:FF:000001">
    <property type="entry name" value="beclin-1 isoform X1"/>
    <property type="match status" value="1"/>
</dbReference>
<evidence type="ECO:0000256" key="5">
    <source>
        <dbReference type="ARBA" id="ARBA00004481"/>
    </source>
</evidence>
<dbReference type="InterPro" id="IPR038274">
    <property type="entry name" value="Atg6/Beclin_C_sf"/>
</dbReference>
<dbReference type="GO" id="GO:0000423">
    <property type="term" value="P:mitophagy"/>
    <property type="evidence" value="ECO:0007669"/>
    <property type="project" value="TreeGrafter"/>
</dbReference>
<dbReference type="InterPro" id="IPR029318">
    <property type="entry name" value="BH3_dom"/>
</dbReference>
<dbReference type="Pfam" id="PF17675">
    <property type="entry name" value="APG6_N"/>
    <property type="match status" value="1"/>
</dbReference>
<evidence type="ECO:0000256" key="19">
    <source>
        <dbReference type="SAM" id="Phobius"/>
    </source>
</evidence>
<dbReference type="EnsemblMetazoa" id="G27493.5">
    <property type="protein sequence ID" value="G27493.5:cds"/>
    <property type="gene ID" value="G27493"/>
</dbReference>
<dbReference type="GO" id="GO:0000407">
    <property type="term" value="C:phagophore assembly site"/>
    <property type="evidence" value="ECO:0007669"/>
    <property type="project" value="TreeGrafter"/>
</dbReference>
<proteinExistence type="inferred from homology"/>
<keyword evidence="24" id="KW-1185">Reference proteome</keyword>
<keyword evidence="11" id="KW-0256">Endoplasmic reticulum</keyword>
<feature type="transmembrane region" description="Helical" evidence="19">
    <location>
        <begin position="21"/>
        <end position="39"/>
    </location>
</feature>
<evidence type="ECO:0000256" key="9">
    <source>
        <dbReference type="ARBA" id="ARBA00022618"/>
    </source>
</evidence>
<evidence type="ECO:0000256" key="16">
    <source>
        <dbReference type="ARBA" id="ARBA00023306"/>
    </source>
</evidence>
<dbReference type="GO" id="GO:0030674">
    <property type="term" value="F:protein-macromolecule adaptor activity"/>
    <property type="evidence" value="ECO:0007669"/>
    <property type="project" value="TreeGrafter"/>
</dbReference>
<evidence type="ECO:0000256" key="13">
    <source>
        <dbReference type="ARBA" id="ARBA00023054"/>
    </source>
</evidence>
<sequence>MSNYRKKGGENIYTALRTKKVMTSMLFVGVISFPIFYFVKEWLLKQKKLCWNQMATIKVESKSGTTHVSFVCQRCRQPLKLDHSFNTLDRQLLAELSAPFTAVESNEDELDIISKPALDDVEVDENYSKRDITSTPEPDEDAGDFLLLGETSPGNMDNLSHRIRVSSALFDVMSEQSEIDHPLCEECTDNLLDQLDNQLKITEDECKDYREFLENLDSIHTEEDGSNLDVELQQLQAEEQSLRQQLQNLETEQEHTEALLEKEREISQKLQDEEDKYWKEYNEYKRQVQELEDEQRSVDNQLKYAQTQLDKLKKTNVFNTTFHIWHSGHFGTINNFRLGRLPSVPVDWNEINAAWGQTVLLLNSLAKKMNLTFQRYRLVPFGNHSYIESLSDKSKELPLYGSGGFRFFWDTKFDQAMVAFLDCLQQFKEEVEKGDTGFCLPYKMEKGKIEDSSTGTSYSIKIQFNSEEQWTKALKYMLTNLKWGLAWVSSQFANK</sequence>